<dbReference type="Proteomes" id="UP000199203">
    <property type="component" value="Unassembled WGS sequence"/>
</dbReference>
<dbReference type="STRING" id="454006.SAMN05421825_3160"/>
<evidence type="ECO:0000313" key="2">
    <source>
        <dbReference type="Proteomes" id="UP000199203"/>
    </source>
</evidence>
<dbReference type="AlphaFoldDB" id="A0A1G7TLV4"/>
<evidence type="ECO:0000313" key="1">
    <source>
        <dbReference type="EMBL" id="SDG36313.1"/>
    </source>
</evidence>
<keyword evidence="2" id="KW-1185">Reference proteome</keyword>
<proteinExistence type="predicted"/>
<protein>
    <submittedName>
        <fullName evidence="1">Uncharacterized protein</fullName>
    </submittedName>
</protein>
<accession>A0A1G7TLV4</accession>
<gene>
    <name evidence="1" type="ORF">SAMN05421825_3160</name>
</gene>
<organism evidence="1 2">
    <name type="scientific">Epilithonimonas hungarica</name>
    <dbReference type="NCBI Taxonomy" id="454006"/>
    <lineage>
        <taxon>Bacteria</taxon>
        <taxon>Pseudomonadati</taxon>
        <taxon>Bacteroidota</taxon>
        <taxon>Flavobacteriia</taxon>
        <taxon>Flavobacteriales</taxon>
        <taxon>Weeksellaceae</taxon>
        <taxon>Chryseobacterium group</taxon>
        <taxon>Epilithonimonas</taxon>
    </lineage>
</organism>
<dbReference type="EMBL" id="FNBH01000004">
    <property type="protein sequence ID" value="SDG36313.1"/>
    <property type="molecule type" value="Genomic_DNA"/>
</dbReference>
<reference evidence="2" key="1">
    <citation type="submission" date="2016-10" db="EMBL/GenBank/DDBJ databases">
        <authorList>
            <person name="Varghese N."/>
            <person name="Submissions S."/>
        </authorList>
    </citation>
    <scope>NUCLEOTIDE SEQUENCE [LARGE SCALE GENOMIC DNA]</scope>
    <source>
        <strain evidence="2">DSM 19684</strain>
    </source>
</reference>
<name>A0A1G7TLV4_9FLAO</name>
<sequence>MNMTTEWELSQILNNKTLLNNTKFYKMGIQVPTKTVINAAK</sequence>